<dbReference type="InterPro" id="IPR023091">
    <property type="entry name" value="MetalPrtase_cat_dom_sf_prd"/>
</dbReference>
<evidence type="ECO:0000256" key="4">
    <source>
        <dbReference type="ARBA" id="ARBA00022759"/>
    </source>
</evidence>
<comment type="similarity">
    <text evidence="1 7">Belongs to the endoribonuclease YbeY family.</text>
</comment>
<evidence type="ECO:0000256" key="2">
    <source>
        <dbReference type="ARBA" id="ARBA00022722"/>
    </source>
</evidence>
<keyword evidence="7" id="KW-0963">Cytoplasm</keyword>
<dbReference type="Pfam" id="PF02130">
    <property type="entry name" value="YbeY"/>
    <property type="match status" value="1"/>
</dbReference>
<keyword evidence="5 7" id="KW-0378">Hydrolase</keyword>
<keyword evidence="7" id="KW-0698">rRNA processing</keyword>
<comment type="function">
    <text evidence="7">Single strand-specific metallo-endoribonuclease involved in late-stage 70S ribosome quality control and in maturation of the 3' terminus of the 16S rRNA.</text>
</comment>
<dbReference type="AlphaFoldDB" id="A0A6J4MJJ5"/>
<evidence type="ECO:0000256" key="7">
    <source>
        <dbReference type="HAMAP-Rule" id="MF_00009"/>
    </source>
</evidence>
<evidence type="ECO:0000256" key="6">
    <source>
        <dbReference type="ARBA" id="ARBA00022833"/>
    </source>
</evidence>
<feature type="binding site" evidence="7">
    <location>
        <position position="117"/>
    </location>
    <ligand>
        <name>Zn(2+)</name>
        <dbReference type="ChEBI" id="CHEBI:29105"/>
        <note>catalytic</note>
    </ligand>
</feature>
<comment type="subcellular location">
    <subcellularLocation>
        <location evidence="7">Cytoplasm</location>
    </subcellularLocation>
</comment>
<dbReference type="PANTHER" id="PTHR46986:SF1">
    <property type="entry name" value="ENDORIBONUCLEASE YBEY, CHLOROPLASTIC"/>
    <property type="match status" value="1"/>
</dbReference>
<dbReference type="EC" id="3.1.-.-" evidence="7"/>
<keyword evidence="3 7" id="KW-0479">Metal-binding</keyword>
<feature type="binding site" evidence="7">
    <location>
        <position position="123"/>
    </location>
    <ligand>
        <name>Zn(2+)</name>
        <dbReference type="ChEBI" id="CHEBI:29105"/>
        <note>catalytic</note>
    </ligand>
</feature>
<evidence type="ECO:0000256" key="3">
    <source>
        <dbReference type="ARBA" id="ARBA00022723"/>
    </source>
</evidence>
<dbReference type="GO" id="GO:0006364">
    <property type="term" value="P:rRNA processing"/>
    <property type="evidence" value="ECO:0007669"/>
    <property type="project" value="UniProtKB-UniRule"/>
</dbReference>
<keyword evidence="4 7" id="KW-0255">Endonuclease</keyword>
<evidence type="ECO:0000256" key="1">
    <source>
        <dbReference type="ARBA" id="ARBA00010875"/>
    </source>
</evidence>
<evidence type="ECO:0000256" key="5">
    <source>
        <dbReference type="ARBA" id="ARBA00022801"/>
    </source>
</evidence>
<dbReference type="HAMAP" id="MF_00009">
    <property type="entry name" value="Endoribonucl_YbeY"/>
    <property type="match status" value="1"/>
</dbReference>
<dbReference type="Gene3D" id="3.40.390.30">
    <property type="entry name" value="Metalloproteases ('zincins'), catalytic domain"/>
    <property type="match status" value="1"/>
</dbReference>
<dbReference type="GO" id="GO:0005737">
    <property type="term" value="C:cytoplasm"/>
    <property type="evidence" value="ECO:0007669"/>
    <property type="project" value="UniProtKB-SubCell"/>
</dbReference>
<comment type="cofactor">
    <cofactor evidence="7">
        <name>Zn(2+)</name>
        <dbReference type="ChEBI" id="CHEBI:29105"/>
    </cofactor>
    <text evidence="7">Binds 1 zinc ion.</text>
</comment>
<gene>
    <name evidence="7" type="primary">ybeY</name>
    <name evidence="8" type="ORF">AVDCRST_MAG68-4796</name>
</gene>
<name>A0A6J4MJJ5_9BACT</name>
<sequence>MSVDDLIVEVSVGPGVHPPVEAERVEAAVRHVLSAEGIEEAEISLALLDDGAIAAMNQEYLEHEGPTDVITFAMHEGDEPPLGDIYVGVEQAVRQAAEFGATPAEEVLRLAVHGALHVLGYEHPDGPERVESEMFIRQEELLRSFLSSGGA</sequence>
<reference evidence="8" key="1">
    <citation type="submission" date="2020-02" db="EMBL/GenBank/DDBJ databases">
        <authorList>
            <person name="Meier V. D."/>
        </authorList>
    </citation>
    <scope>NUCLEOTIDE SEQUENCE</scope>
    <source>
        <strain evidence="8">AVDCRST_MAG68</strain>
    </source>
</reference>
<keyword evidence="6 7" id="KW-0862">Zinc</keyword>
<evidence type="ECO:0000313" key="8">
    <source>
        <dbReference type="EMBL" id="CAA9361094.1"/>
    </source>
</evidence>
<accession>A0A6J4MJJ5</accession>
<feature type="binding site" evidence="7">
    <location>
        <position position="113"/>
    </location>
    <ligand>
        <name>Zn(2+)</name>
        <dbReference type="ChEBI" id="CHEBI:29105"/>
        <note>catalytic</note>
    </ligand>
</feature>
<dbReference type="SUPFAM" id="SSF55486">
    <property type="entry name" value="Metalloproteases ('zincins'), catalytic domain"/>
    <property type="match status" value="1"/>
</dbReference>
<organism evidence="8">
    <name type="scientific">uncultured Gemmatimonadota bacterium</name>
    <dbReference type="NCBI Taxonomy" id="203437"/>
    <lineage>
        <taxon>Bacteria</taxon>
        <taxon>Pseudomonadati</taxon>
        <taxon>Gemmatimonadota</taxon>
        <taxon>environmental samples</taxon>
    </lineage>
</organism>
<keyword evidence="7" id="KW-0690">Ribosome biogenesis</keyword>
<dbReference type="GO" id="GO:0008270">
    <property type="term" value="F:zinc ion binding"/>
    <property type="evidence" value="ECO:0007669"/>
    <property type="project" value="UniProtKB-UniRule"/>
</dbReference>
<keyword evidence="2 7" id="KW-0540">Nuclease</keyword>
<dbReference type="EMBL" id="CADCTW010000203">
    <property type="protein sequence ID" value="CAA9361094.1"/>
    <property type="molecule type" value="Genomic_DNA"/>
</dbReference>
<dbReference type="GO" id="GO:0004222">
    <property type="term" value="F:metalloendopeptidase activity"/>
    <property type="evidence" value="ECO:0007669"/>
    <property type="project" value="InterPro"/>
</dbReference>
<dbReference type="InterPro" id="IPR002036">
    <property type="entry name" value="YbeY"/>
</dbReference>
<dbReference type="GO" id="GO:0004521">
    <property type="term" value="F:RNA endonuclease activity"/>
    <property type="evidence" value="ECO:0007669"/>
    <property type="project" value="UniProtKB-UniRule"/>
</dbReference>
<protein>
    <recommendedName>
        <fullName evidence="7">Endoribonuclease YbeY</fullName>
        <ecNumber evidence="7">3.1.-.-</ecNumber>
    </recommendedName>
</protein>
<dbReference type="NCBIfam" id="TIGR00043">
    <property type="entry name" value="rRNA maturation RNase YbeY"/>
    <property type="match status" value="1"/>
</dbReference>
<proteinExistence type="inferred from homology"/>
<dbReference type="PANTHER" id="PTHR46986">
    <property type="entry name" value="ENDORIBONUCLEASE YBEY, CHLOROPLASTIC"/>
    <property type="match status" value="1"/>
</dbReference>